<evidence type="ECO:0000256" key="3">
    <source>
        <dbReference type="ARBA" id="ARBA00023002"/>
    </source>
</evidence>
<proteinExistence type="inferred from homology"/>
<evidence type="ECO:0000256" key="2">
    <source>
        <dbReference type="ARBA" id="ARBA00022833"/>
    </source>
</evidence>
<gene>
    <name evidence="6" type="ORF">BJN34_35740</name>
</gene>
<keyword evidence="1 4" id="KW-0479">Metal-binding</keyword>
<evidence type="ECO:0000313" key="6">
    <source>
        <dbReference type="EMBL" id="AQV99232.1"/>
    </source>
</evidence>
<protein>
    <submittedName>
        <fullName evidence="6">Iditol 2-dehydrogenase</fullName>
    </submittedName>
</protein>
<dbReference type="EMBL" id="CP017759">
    <property type="protein sequence ID" value="AQV99232.1"/>
    <property type="molecule type" value="Genomic_DNA"/>
</dbReference>
<dbReference type="SUPFAM" id="SSF50129">
    <property type="entry name" value="GroES-like"/>
    <property type="match status" value="1"/>
</dbReference>
<dbReference type="SMART" id="SM00829">
    <property type="entry name" value="PKS_ER"/>
    <property type="match status" value="1"/>
</dbReference>
<comment type="similarity">
    <text evidence="4">Belongs to the zinc-containing alcohol dehydrogenase family.</text>
</comment>
<evidence type="ECO:0000256" key="4">
    <source>
        <dbReference type="RuleBase" id="RU361277"/>
    </source>
</evidence>
<dbReference type="SUPFAM" id="SSF51735">
    <property type="entry name" value="NAD(P)-binding Rossmann-fold domains"/>
    <property type="match status" value="1"/>
</dbReference>
<name>A0A1U9V2Q8_CUPNE</name>
<dbReference type="RefSeq" id="WP_078201881.1">
    <property type="nucleotide sequence ID" value="NZ_CP017759.1"/>
</dbReference>
<keyword evidence="6" id="KW-0614">Plasmid</keyword>
<dbReference type="Gene3D" id="3.90.180.10">
    <property type="entry name" value="Medium-chain alcohol dehydrogenases, catalytic domain"/>
    <property type="match status" value="1"/>
</dbReference>
<evidence type="ECO:0000313" key="7">
    <source>
        <dbReference type="Proteomes" id="UP000189627"/>
    </source>
</evidence>
<keyword evidence="3" id="KW-0560">Oxidoreductase</keyword>
<reference evidence="7" key="1">
    <citation type="submission" date="2017-02" db="EMBL/GenBank/DDBJ databases">
        <title>Complete genome sequence of Cupriavidus necator strain NH9, a 3-chlorobenzoate degrader.</title>
        <authorList>
            <person name="Moriuchi R."/>
            <person name="Dohra H."/>
            <person name="Ogawa N."/>
        </authorList>
    </citation>
    <scope>NUCLEOTIDE SEQUENCE [LARGE SCALE GENOMIC DNA]</scope>
    <source>
        <strain evidence="7">NH9</strain>
        <plasmid evidence="7">penh92</plasmid>
    </source>
</reference>
<accession>A0A1U9V2Q8</accession>
<evidence type="ECO:0000256" key="1">
    <source>
        <dbReference type="ARBA" id="ARBA00022723"/>
    </source>
</evidence>
<dbReference type="GO" id="GO:0008270">
    <property type="term" value="F:zinc ion binding"/>
    <property type="evidence" value="ECO:0007669"/>
    <property type="project" value="InterPro"/>
</dbReference>
<dbReference type="CDD" id="cd08239">
    <property type="entry name" value="THR_DH_like"/>
    <property type="match status" value="1"/>
</dbReference>
<dbReference type="InterPro" id="IPR013149">
    <property type="entry name" value="ADH-like_C"/>
</dbReference>
<dbReference type="PANTHER" id="PTHR43401">
    <property type="entry name" value="L-THREONINE 3-DEHYDROGENASE"/>
    <property type="match status" value="1"/>
</dbReference>
<sequence>MRGVTFPGDRRVELVTVPDPTPGPGEVVIEIKASGMCGSDLHVYRRPAASIARPDVIRGHEPCGVVVAAGPGVTGPSARIGARVMVHHYHGCTCCNECRSGWPQMCKSTPITVYGEDEHGAHAPYMKVPADTLVPLNDELSFAAGAAISCGTGTAWGAFERMGISGRDTLAVFGQGPVGLSATLLAKAQGARVIALDIDDNRLATAKTFGADFVINSRDVDVPAAIRDLTHGNGATMALETAGAAAAGRDAIQSVASWGTVGLVGIGAEISLQLSALLRKQLRILTSWTMSIQGQRACANFVVERGINLDALFTDRWTLEQADEAYKAFDLQSGGKGVFLS</sequence>
<dbReference type="Proteomes" id="UP000189627">
    <property type="component" value="Plasmid pENH92"/>
</dbReference>
<comment type="cofactor">
    <cofactor evidence="4">
        <name>Zn(2+)</name>
        <dbReference type="ChEBI" id="CHEBI:29105"/>
    </cofactor>
</comment>
<dbReference type="Gene3D" id="3.40.50.720">
    <property type="entry name" value="NAD(P)-binding Rossmann-like Domain"/>
    <property type="match status" value="1"/>
</dbReference>
<geneLocation type="plasmid" evidence="7">
    <name>penh92</name>
</geneLocation>
<feature type="domain" description="Enoyl reductase (ER)" evidence="5">
    <location>
        <begin position="8"/>
        <end position="339"/>
    </location>
</feature>
<dbReference type="AlphaFoldDB" id="A0A1U9V2Q8"/>
<dbReference type="OrthoDB" id="9773078at2"/>
<dbReference type="GO" id="GO:0016616">
    <property type="term" value="F:oxidoreductase activity, acting on the CH-OH group of donors, NAD or NADP as acceptor"/>
    <property type="evidence" value="ECO:0007669"/>
    <property type="project" value="UniProtKB-ARBA"/>
</dbReference>
<dbReference type="InterPro" id="IPR050129">
    <property type="entry name" value="Zn_alcohol_dh"/>
</dbReference>
<dbReference type="InterPro" id="IPR011032">
    <property type="entry name" value="GroES-like_sf"/>
</dbReference>
<dbReference type="Pfam" id="PF00107">
    <property type="entry name" value="ADH_zinc_N"/>
    <property type="match status" value="1"/>
</dbReference>
<dbReference type="InterPro" id="IPR020843">
    <property type="entry name" value="ER"/>
</dbReference>
<dbReference type="PANTHER" id="PTHR43401:SF5">
    <property type="entry name" value="ALCOHOL DEHYDROGENASE-RELATED"/>
    <property type="match status" value="1"/>
</dbReference>
<dbReference type="KEGG" id="cuh:BJN34_35740"/>
<dbReference type="InterPro" id="IPR036291">
    <property type="entry name" value="NAD(P)-bd_dom_sf"/>
</dbReference>
<evidence type="ECO:0000259" key="5">
    <source>
        <dbReference type="SMART" id="SM00829"/>
    </source>
</evidence>
<organism evidence="6 7">
    <name type="scientific">Cupriavidus necator</name>
    <name type="common">Alcaligenes eutrophus</name>
    <name type="synonym">Ralstonia eutropha</name>
    <dbReference type="NCBI Taxonomy" id="106590"/>
    <lineage>
        <taxon>Bacteria</taxon>
        <taxon>Pseudomonadati</taxon>
        <taxon>Pseudomonadota</taxon>
        <taxon>Betaproteobacteria</taxon>
        <taxon>Burkholderiales</taxon>
        <taxon>Burkholderiaceae</taxon>
        <taxon>Cupriavidus</taxon>
    </lineage>
</organism>
<dbReference type="Pfam" id="PF08240">
    <property type="entry name" value="ADH_N"/>
    <property type="match status" value="1"/>
</dbReference>
<keyword evidence="2 4" id="KW-0862">Zinc</keyword>
<dbReference type="InterPro" id="IPR013154">
    <property type="entry name" value="ADH-like_N"/>
</dbReference>
<dbReference type="PROSITE" id="PS00059">
    <property type="entry name" value="ADH_ZINC"/>
    <property type="match status" value="1"/>
</dbReference>
<dbReference type="InterPro" id="IPR002328">
    <property type="entry name" value="ADH_Zn_CS"/>
</dbReference>